<sequence length="145" mass="16253">MENRISQTAMRWRGMGGGSHNRKGICGGGRGVDHHQWANRKARVRKDHLLHRSNWLIKLLWAVFDAVNLKAGAWLVDVVGGSCAAGYIELMDEAERLTLTVAGLVGCINANCSWLACLFGRINRRREGFIEFAKGPFTSVRMRSW</sequence>
<accession>A0AAV4NMN7</accession>
<evidence type="ECO:0000313" key="2">
    <source>
        <dbReference type="EMBL" id="GIX85545.1"/>
    </source>
</evidence>
<keyword evidence="1" id="KW-0472">Membrane</keyword>
<keyword evidence="3" id="KW-1185">Reference proteome</keyword>
<protein>
    <submittedName>
        <fullName evidence="2">Uncharacterized protein</fullName>
    </submittedName>
</protein>
<gene>
    <name evidence="2" type="ORF">CEXT_222771</name>
</gene>
<evidence type="ECO:0000256" key="1">
    <source>
        <dbReference type="SAM" id="Phobius"/>
    </source>
</evidence>
<evidence type="ECO:0000313" key="3">
    <source>
        <dbReference type="Proteomes" id="UP001054945"/>
    </source>
</evidence>
<proteinExistence type="predicted"/>
<name>A0AAV4NMN7_CAEEX</name>
<dbReference type="Proteomes" id="UP001054945">
    <property type="component" value="Unassembled WGS sequence"/>
</dbReference>
<keyword evidence="1" id="KW-0812">Transmembrane</keyword>
<reference evidence="2 3" key="1">
    <citation type="submission" date="2021-06" db="EMBL/GenBank/DDBJ databases">
        <title>Caerostris extrusa draft genome.</title>
        <authorList>
            <person name="Kono N."/>
            <person name="Arakawa K."/>
        </authorList>
    </citation>
    <scope>NUCLEOTIDE SEQUENCE [LARGE SCALE GENOMIC DNA]</scope>
</reference>
<organism evidence="2 3">
    <name type="scientific">Caerostris extrusa</name>
    <name type="common">Bark spider</name>
    <name type="synonym">Caerostris bankana</name>
    <dbReference type="NCBI Taxonomy" id="172846"/>
    <lineage>
        <taxon>Eukaryota</taxon>
        <taxon>Metazoa</taxon>
        <taxon>Ecdysozoa</taxon>
        <taxon>Arthropoda</taxon>
        <taxon>Chelicerata</taxon>
        <taxon>Arachnida</taxon>
        <taxon>Araneae</taxon>
        <taxon>Araneomorphae</taxon>
        <taxon>Entelegynae</taxon>
        <taxon>Araneoidea</taxon>
        <taxon>Araneidae</taxon>
        <taxon>Caerostris</taxon>
    </lineage>
</organism>
<dbReference type="EMBL" id="BPLR01021072">
    <property type="protein sequence ID" value="GIX85545.1"/>
    <property type="molecule type" value="Genomic_DNA"/>
</dbReference>
<comment type="caution">
    <text evidence="2">The sequence shown here is derived from an EMBL/GenBank/DDBJ whole genome shotgun (WGS) entry which is preliminary data.</text>
</comment>
<keyword evidence="1" id="KW-1133">Transmembrane helix</keyword>
<dbReference type="AlphaFoldDB" id="A0AAV4NMN7"/>
<feature type="transmembrane region" description="Helical" evidence="1">
    <location>
        <begin position="96"/>
        <end position="119"/>
    </location>
</feature>